<feature type="domain" description="PH" evidence="1">
    <location>
        <begin position="15"/>
        <end position="108"/>
    </location>
</feature>
<evidence type="ECO:0000313" key="3">
    <source>
        <dbReference type="Proteomes" id="UP000694388"/>
    </source>
</evidence>
<organism evidence="2 3">
    <name type="scientific">Eptatretus burgeri</name>
    <name type="common">Inshore hagfish</name>
    <dbReference type="NCBI Taxonomy" id="7764"/>
    <lineage>
        <taxon>Eukaryota</taxon>
        <taxon>Metazoa</taxon>
        <taxon>Chordata</taxon>
        <taxon>Craniata</taxon>
        <taxon>Vertebrata</taxon>
        <taxon>Cyclostomata</taxon>
        <taxon>Myxini</taxon>
        <taxon>Myxiniformes</taxon>
        <taxon>Myxinidae</taxon>
        <taxon>Eptatretinae</taxon>
        <taxon>Eptatretus</taxon>
    </lineage>
</organism>
<protein>
    <submittedName>
        <fullName evidence="2">Pleckstrin homology domain containing, family J member 1</fullName>
    </submittedName>
</protein>
<accession>A0A8C4R3V7</accession>
<keyword evidence="3" id="KW-1185">Reference proteome</keyword>
<sequence>MRFNEREVAALANGGPVREAQLQMRGARGVYKERLVKLAKNFLFYSRLQETEPLGALLLEQCTVEKDKENSMSFSIVYKDESGRKYRFLCPSSQERDTWVGLLRTASCEFLRNRIIQLREEIWKLAGEDPLMRFGISDDPRFHLIGGRP</sequence>
<dbReference type="Gene3D" id="2.30.29.30">
    <property type="entry name" value="Pleckstrin-homology domain (PH domain)/Phosphotyrosine-binding domain (PTB)"/>
    <property type="match status" value="1"/>
</dbReference>
<dbReference type="AlphaFoldDB" id="A0A8C4R3V7"/>
<dbReference type="Ensembl" id="ENSEBUT00000023862.1">
    <property type="protein sequence ID" value="ENSEBUP00000023287.1"/>
    <property type="gene ID" value="ENSEBUG00000014328.1"/>
</dbReference>
<evidence type="ECO:0000313" key="2">
    <source>
        <dbReference type="Ensembl" id="ENSEBUP00000023277.1"/>
    </source>
</evidence>
<dbReference type="Ensembl" id="ENSEBUT00000023853.1">
    <property type="protein sequence ID" value="ENSEBUP00000023277.1"/>
    <property type="gene ID" value="ENSEBUG00000014328.1"/>
</dbReference>
<dbReference type="Proteomes" id="UP000694388">
    <property type="component" value="Unplaced"/>
</dbReference>
<dbReference type="Ensembl" id="ENSEBUT00000023839.1">
    <property type="protein sequence ID" value="ENSEBUP00000023263.1"/>
    <property type="gene ID" value="ENSEBUG00000014328.1"/>
</dbReference>
<dbReference type="InterPro" id="IPR001849">
    <property type="entry name" value="PH_domain"/>
</dbReference>
<dbReference type="SMART" id="SM00233">
    <property type="entry name" value="PH"/>
    <property type="match status" value="1"/>
</dbReference>
<dbReference type="PROSITE" id="PS50003">
    <property type="entry name" value="PH_DOMAIN"/>
    <property type="match status" value="1"/>
</dbReference>
<dbReference type="SUPFAM" id="SSF50729">
    <property type="entry name" value="PH domain-like"/>
    <property type="match status" value="1"/>
</dbReference>
<name>A0A8C4R3V7_EPTBU</name>
<dbReference type="Pfam" id="PF00169">
    <property type="entry name" value="PH"/>
    <property type="match status" value="1"/>
</dbReference>
<proteinExistence type="predicted"/>
<dbReference type="InterPro" id="IPR011993">
    <property type="entry name" value="PH-like_dom_sf"/>
</dbReference>
<reference evidence="2" key="1">
    <citation type="submission" date="2025-05" db="UniProtKB">
        <authorList>
            <consortium name="Ensembl"/>
        </authorList>
    </citation>
    <scope>IDENTIFICATION</scope>
</reference>
<dbReference type="OMA" id="EEQCKEW"/>
<evidence type="ECO:0000259" key="1">
    <source>
        <dbReference type="PROSITE" id="PS50003"/>
    </source>
</evidence>
<dbReference type="GeneTree" id="ENSGT00390000005235"/>